<evidence type="ECO:0000256" key="1">
    <source>
        <dbReference type="ARBA" id="ARBA00004141"/>
    </source>
</evidence>
<dbReference type="PANTHER" id="PTHR18945">
    <property type="entry name" value="NEUROTRANSMITTER GATED ION CHANNEL"/>
    <property type="match status" value="1"/>
</dbReference>
<evidence type="ECO:0000256" key="2">
    <source>
        <dbReference type="ARBA" id="ARBA00022692"/>
    </source>
</evidence>
<dbReference type="InterPro" id="IPR006029">
    <property type="entry name" value="Neurotrans-gated_channel_TM"/>
</dbReference>
<dbReference type="Gene3D" id="2.70.170.10">
    <property type="entry name" value="Neurotransmitter-gated ion-channel ligand-binding domain"/>
    <property type="match status" value="1"/>
</dbReference>
<evidence type="ECO:0000259" key="7">
    <source>
        <dbReference type="Pfam" id="PF02932"/>
    </source>
</evidence>
<comment type="caution">
    <text evidence="8">The sequence shown here is derived from an EMBL/GenBank/DDBJ whole genome shotgun (WGS) entry which is preliminary data.</text>
</comment>
<feature type="domain" description="Neurotransmitter-gated ion-channel ligand-binding" evidence="6">
    <location>
        <begin position="47"/>
        <end position="251"/>
    </location>
</feature>
<feature type="transmembrane region" description="Helical" evidence="5">
    <location>
        <begin position="283"/>
        <end position="300"/>
    </location>
</feature>
<dbReference type="InterPro" id="IPR006202">
    <property type="entry name" value="Neur_chan_lig-bd"/>
</dbReference>
<evidence type="ECO:0000313" key="9">
    <source>
        <dbReference type="Proteomes" id="UP001217089"/>
    </source>
</evidence>
<sequence length="358" mass="40217">KCTVVKKIVTGDTDNDKSSGTSGSTQTSGTTHLCLNTTGDDCNPRAKLYTKLFNNYNKNIRPFCGNNDVVNTTVDIAIRLLLDVDEPMQILKLNVWIRMKWFDCQLVWNASDYGGIEELGVSFTDVWVPDLTQYDSIVQEFPGFHEFRPIIFSDGIVSYNFPTVLETQCSFDVKYFPFDTQRCPLVFGSWAHNGFEVDFLSKTKSGDLSATQKNTEWDVVSFNTYRNVTFFNCCSEPYPDVRFVLEIRRKPLFYVIQIMIPTFFIALLGTLVFALTVESGEKVGTALTILLSVVVLLLIVSESLPASSETLPLIGFGNVGRDAIIPTVEVDFTAPSMMHLELTVLVLIFLSSVRKVYQ</sequence>
<dbReference type="Pfam" id="PF02932">
    <property type="entry name" value="Neur_chan_memb"/>
    <property type="match status" value="1"/>
</dbReference>
<dbReference type="InterPro" id="IPR038050">
    <property type="entry name" value="Neuro_actylchol_rec"/>
</dbReference>
<dbReference type="InterPro" id="IPR018000">
    <property type="entry name" value="Neurotransmitter_ion_chnl_CS"/>
</dbReference>
<evidence type="ECO:0000313" key="8">
    <source>
        <dbReference type="EMBL" id="KAJ8304139.1"/>
    </source>
</evidence>
<feature type="non-terminal residue" evidence="8">
    <location>
        <position position="1"/>
    </location>
</feature>
<dbReference type="InterPro" id="IPR036719">
    <property type="entry name" value="Neuro-gated_channel_TM_sf"/>
</dbReference>
<evidence type="ECO:0000256" key="3">
    <source>
        <dbReference type="ARBA" id="ARBA00022989"/>
    </source>
</evidence>
<evidence type="ECO:0000259" key="6">
    <source>
        <dbReference type="Pfam" id="PF02931"/>
    </source>
</evidence>
<dbReference type="PROSITE" id="PS00236">
    <property type="entry name" value="NEUROTR_ION_CHANNEL"/>
    <property type="match status" value="1"/>
</dbReference>
<name>A0ABQ9EHC9_TEGGR</name>
<dbReference type="SUPFAM" id="SSF63712">
    <property type="entry name" value="Nicotinic receptor ligand binding domain-like"/>
    <property type="match status" value="1"/>
</dbReference>
<keyword evidence="5" id="KW-0813">Transport</keyword>
<dbReference type="Proteomes" id="UP001217089">
    <property type="component" value="Unassembled WGS sequence"/>
</dbReference>
<comment type="caution">
    <text evidence="5">Lacks conserved residue(s) required for the propagation of feature annotation.</text>
</comment>
<keyword evidence="3 5" id="KW-1133">Transmembrane helix</keyword>
<keyword evidence="9" id="KW-1185">Reference proteome</keyword>
<keyword evidence="4 5" id="KW-0472">Membrane</keyword>
<gene>
    <name evidence="8" type="ORF">KUTeg_017722</name>
</gene>
<accession>A0ABQ9EHC9</accession>
<reference evidence="8 9" key="1">
    <citation type="submission" date="2022-12" db="EMBL/GenBank/DDBJ databases">
        <title>Chromosome-level genome of Tegillarca granosa.</title>
        <authorList>
            <person name="Kim J."/>
        </authorList>
    </citation>
    <scope>NUCLEOTIDE SEQUENCE [LARGE SCALE GENOMIC DNA]</scope>
    <source>
        <strain evidence="8">Teg-2019</strain>
        <tissue evidence="8">Adductor muscle</tissue>
    </source>
</reference>
<feature type="domain" description="Neurotransmitter-gated ion-channel transmembrane" evidence="7">
    <location>
        <begin position="258"/>
        <end position="315"/>
    </location>
</feature>
<dbReference type="SUPFAM" id="SSF90112">
    <property type="entry name" value="Neurotransmitter-gated ion-channel transmembrane pore"/>
    <property type="match status" value="1"/>
</dbReference>
<dbReference type="EMBL" id="JARBDR010000903">
    <property type="protein sequence ID" value="KAJ8304139.1"/>
    <property type="molecule type" value="Genomic_DNA"/>
</dbReference>
<organism evidence="8 9">
    <name type="scientific">Tegillarca granosa</name>
    <name type="common">Malaysian cockle</name>
    <name type="synonym">Anadara granosa</name>
    <dbReference type="NCBI Taxonomy" id="220873"/>
    <lineage>
        <taxon>Eukaryota</taxon>
        <taxon>Metazoa</taxon>
        <taxon>Spiralia</taxon>
        <taxon>Lophotrochozoa</taxon>
        <taxon>Mollusca</taxon>
        <taxon>Bivalvia</taxon>
        <taxon>Autobranchia</taxon>
        <taxon>Pteriomorphia</taxon>
        <taxon>Arcoida</taxon>
        <taxon>Arcoidea</taxon>
        <taxon>Arcidae</taxon>
        <taxon>Tegillarca</taxon>
    </lineage>
</organism>
<dbReference type="PRINTS" id="PR00252">
    <property type="entry name" value="NRIONCHANNEL"/>
</dbReference>
<proteinExistence type="inferred from homology"/>
<feature type="transmembrane region" description="Helical" evidence="5">
    <location>
        <begin position="252"/>
        <end position="277"/>
    </location>
</feature>
<dbReference type="InterPro" id="IPR006201">
    <property type="entry name" value="Neur_channel"/>
</dbReference>
<evidence type="ECO:0000256" key="4">
    <source>
        <dbReference type="ARBA" id="ARBA00023136"/>
    </source>
</evidence>
<evidence type="ECO:0000256" key="5">
    <source>
        <dbReference type="RuleBase" id="RU000687"/>
    </source>
</evidence>
<comment type="subcellular location">
    <subcellularLocation>
        <location evidence="1">Membrane</location>
        <topology evidence="1">Multi-pass membrane protein</topology>
    </subcellularLocation>
</comment>
<keyword evidence="5" id="KW-0406">Ion transport</keyword>
<dbReference type="CDD" id="cd18997">
    <property type="entry name" value="LGIC_ECD_nAChR"/>
    <property type="match status" value="1"/>
</dbReference>
<keyword evidence="2 5" id="KW-0812">Transmembrane</keyword>
<dbReference type="InterPro" id="IPR036734">
    <property type="entry name" value="Neur_chan_lig-bd_sf"/>
</dbReference>
<dbReference type="Pfam" id="PF02931">
    <property type="entry name" value="Neur_chan_LBD"/>
    <property type="match status" value="1"/>
</dbReference>
<protein>
    <submittedName>
        <fullName evidence="8">Uncharacterized protein</fullName>
    </submittedName>
</protein>
<keyword evidence="5" id="KW-0407">Ion channel</keyword>
<dbReference type="Gene3D" id="1.20.58.390">
    <property type="entry name" value="Neurotransmitter-gated ion-channel transmembrane domain"/>
    <property type="match status" value="1"/>
</dbReference>
<comment type="similarity">
    <text evidence="5">Belongs to the ligand-gated ion channel (TC 1.A.9) family.</text>
</comment>